<protein>
    <recommendedName>
        <fullName evidence="1">Methyltransferase type 11 domain-containing protein</fullName>
    </recommendedName>
</protein>
<dbReference type="AlphaFoldDB" id="A0AAE0L332"/>
<dbReference type="InterPro" id="IPR029063">
    <property type="entry name" value="SAM-dependent_MTases_sf"/>
</dbReference>
<dbReference type="GO" id="GO:0008757">
    <property type="term" value="F:S-adenosylmethionine-dependent methyltransferase activity"/>
    <property type="evidence" value="ECO:0007669"/>
    <property type="project" value="InterPro"/>
</dbReference>
<proteinExistence type="predicted"/>
<dbReference type="Proteomes" id="UP001190700">
    <property type="component" value="Unassembled WGS sequence"/>
</dbReference>
<reference evidence="2 3" key="1">
    <citation type="journal article" date="2015" name="Genome Biol. Evol.">
        <title>Comparative Genomics of a Bacterivorous Green Alga Reveals Evolutionary Causalities and Consequences of Phago-Mixotrophic Mode of Nutrition.</title>
        <authorList>
            <person name="Burns J.A."/>
            <person name="Paasch A."/>
            <person name="Narechania A."/>
            <person name="Kim E."/>
        </authorList>
    </citation>
    <scope>NUCLEOTIDE SEQUENCE [LARGE SCALE GENOMIC DNA]</scope>
    <source>
        <strain evidence="2 3">PLY_AMNH</strain>
    </source>
</reference>
<feature type="domain" description="Methyltransferase type 11" evidence="1">
    <location>
        <begin position="122"/>
        <end position="169"/>
    </location>
</feature>
<gene>
    <name evidence="2" type="ORF">CYMTET_21531</name>
</gene>
<dbReference type="Pfam" id="PF08241">
    <property type="entry name" value="Methyltransf_11"/>
    <property type="match status" value="1"/>
</dbReference>
<evidence type="ECO:0000313" key="3">
    <source>
        <dbReference type="Proteomes" id="UP001190700"/>
    </source>
</evidence>
<dbReference type="InterPro" id="IPR013216">
    <property type="entry name" value="Methyltransf_11"/>
</dbReference>
<organism evidence="2 3">
    <name type="scientific">Cymbomonas tetramitiformis</name>
    <dbReference type="NCBI Taxonomy" id="36881"/>
    <lineage>
        <taxon>Eukaryota</taxon>
        <taxon>Viridiplantae</taxon>
        <taxon>Chlorophyta</taxon>
        <taxon>Pyramimonadophyceae</taxon>
        <taxon>Pyramimonadales</taxon>
        <taxon>Pyramimonadaceae</taxon>
        <taxon>Cymbomonas</taxon>
    </lineage>
</organism>
<evidence type="ECO:0000259" key="1">
    <source>
        <dbReference type="Pfam" id="PF08241"/>
    </source>
</evidence>
<dbReference type="Gene3D" id="3.40.50.150">
    <property type="entry name" value="Vaccinia Virus protein VP39"/>
    <property type="match status" value="1"/>
</dbReference>
<dbReference type="SUPFAM" id="SSF53335">
    <property type="entry name" value="S-adenosyl-L-methionine-dependent methyltransferases"/>
    <property type="match status" value="1"/>
</dbReference>
<dbReference type="CDD" id="cd02440">
    <property type="entry name" value="AdoMet_MTases"/>
    <property type="match status" value="1"/>
</dbReference>
<keyword evidence="3" id="KW-1185">Reference proteome</keyword>
<evidence type="ECO:0000313" key="2">
    <source>
        <dbReference type="EMBL" id="KAK3270047.1"/>
    </source>
</evidence>
<sequence length="403" mass="44525">MPYEIALYPYGEQHDFRPGDPVFVKLGKQCKGDSSAGVVLRPALVSTAITVPTASECADVHVSGEEYPDRVLVQYNDDAQTYYAWPRRVHHIFGPNRIIICRDTAQYRVLARTQVRAGDSCVEIGCSYGEATTFLLRKCLDVVGIDISRECIDFCTEKYPRGEFLQLDCVEDPKALANAADATSGRCTKLFIDIGGNRSLSPLVKLIPLALSTLQPELVVIKSEELHRMAEEHLNSVDHLLVDTLPSSRNTSSDQLPPDYNGQFLASPPSVLSSQGLIFLPDPACWWSKCTQASLPQLPSQITLNVSSPSIHSRLATQKLGPIRKQGSAYKALAELEKQQERLRRGGTRRHGNWHAAKFWPLKVSALVATPLRSGRGERAAQACCPGNKAVTWQSRTFHLAFV</sequence>
<name>A0AAE0L332_9CHLO</name>
<accession>A0AAE0L332</accession>
<comment type="caution">
    <text evidence="2">The sequence shown here is derived from an EMBL/GenBank/DDBJ whole genome shotgun (WGS) entry which is preliminary data.</text>
</comment>
<dbReference type="EMBL" id="LGRX02010592">
    <property type="protein sequence ID" value="KAK3270047.1"/>
    <property type="molecule type" value="Genomic_DNA"/>
</dbReference>